<dbReference type="Gene3D" id="3.30.70.100">
    <property type="match status" value="1"/>
</dbReference>
<name>A0AA41XIK1_9MICO</name>
<protein>
    <submittedName>
        <fullName evidence="1">L-rhamnose mutarotase</fullName>
        <ecNumber evidence="1">5.1.3.32</ecNumber>
    </submittedName>
</protein>
<dbReference type="PANTHER" id="PTHR34389:SF2">
    <property type="entry name" value="L-RHAMNOSE MUTAROTASE"/>
    <property type="match status" value="1"/>
</dbReference>
<dbReference type="Proteomes" id="UP001165587">
    <property type="component" value="Unassembled WGS sequence"/>
</dbReference>
<dbReference type="AlphaFoldDB" id="A0AA41XIK1"/>
<keyword evidence="2" id="KW-1185">Reference proteome</keyword>
<dbReference type="InterPro" id="IPR011008">
    <property type="entry name" value="Dimeric_a/b-barrel"/>
</dbReference>
<dbReference type="SUPFAM" id="SSF54909">
    <property type="entry name" value="Dimeric alpha+beta barrel"/>
    <property type="match status" value="1"/>
</dbReference>
<reference evidence="1" key="1">
    <citation type="submission" date="2022-08" db="EMBL/GenBank/DDBJ databases">
        <authorList>
            <person name="Deng Y."/>
            <person name="Han X.-F."/>
            <person name="Zhang Y.-Q."/>
        </authorList>
    </citation>
    <scope>NUCLEOTIDE SEQUENCE</scope>
    <source>
        <strain evidence="1">CPCC 203407</strain>
    </source>
</reference>
<dbReference type="GO" id="GO:0062192">
    <property type="term" value="F:L-rhamnose mutarotase activity"/>
    <property type="evidence" value="ECO:0007669"/>
    <property type="project" value="UniProtKB-EC"/>
</dbReference>
<dbReference type="EMBL" id="JANLCK010000006">
    <property type="protein sequence ID" value="MCS5726573.1"/>
    <property type="molecule type" value="Genomic_DNA"/>
</dbReference>
<dbReference type="RefSeq" id="WP_259529123.1">
    <property type="nucleotide sequence ID" value="NZ_JANLCK010000006.1"/>
</dbReference>
<gene>
    <name evidence="1" type="ORF">N1028_11780</name>
</gene>
<dbReference type="Pfam" id="PF05336">
    <property type="entry name" value="rhaM"/>
    <property type="match status" value="1"/>
</dbReference>
<accession>A0AA41XIK1</accession>
<dbReference type="InterPro" id="IPR008000">
    <property type="entry name" value="Rham/fucose_mutarotase"/>
</dbReference>
<comment type="caution">
    <text evidence="1">The sequence shown here is derived from an EMBL/GenBank/DDBJ whole genome shotgun (WGS) entry which is preliminary data.</text>
</comment>
<dbReference type="EC" id="5.1.3.32" evidence="1"/>
<proteinExistence type="predicted"/>
<evidence type="ECO:0000313" key="2">
    <source>
        <dbReference type="Proteomes" id="UP001165587"/>
    </source>
</evidence>
<organism evidence="1 2">
    <name type="scientific">Herbiconiux oxytropis</name>
    <dbReference type="NCBI Taxonomy" id="2970915"/>
    <lineage>
        <taxon>Bacteria</taxon>
        <taxon>Bacillati</taxon>
        <taxon>Actinomycetota</taxon>
        <taxon>Actinomycetes</taxon>
        <taxon>Micrococcales</taxon>
        <taxon>Microbacteriaceae</taxon>
        <taxon>Herbiconiux</taxon>
    </lineage>
</organism>
<sequence length="112" mass="12806">MGQGIERHALIVGVDPRLREEYLRLHAAVWPQVEATLSACNVTNYTIFVRGDLLVAYYEYTGADHDADMARIGEDPVTREWWTRTDPCQVPLFADQPAGERWAPLTEVWHLP</sequence>
<dbReference type="PANTHER" id="PTHR34389">
    <property type="entry name" value="L-RHAMNOSE MUTAROTASE"/>
    <property type="match status" value="1"/>
</dbReference>
<keyword evidence="1" id="KW-0413">Isomerase</keyword>
<evidence type="ECO:0000313" key="1">
    <source>
        <dbReference type="EMBL" id="MCS5726573.1"/>
    </source>
</evidence>